<dbReference type="AlphaFoldDB" id="A0A8B8A253"/>
<feature type="transmembrane region" description="Helical" evidence="2">
    <location>
        <begin position="12"/>
        <end position="35"/>
    </location>
</feature>
<keyword evidence="3" id="KW-1185">Reference proteome</keyword>
<feature type="transmembrane region" description="Helical" evidence="2">
    <location>
        <begin position="122"/>
        <end position="142"/>
    </location>
</feature>
<feature type="compositionally biased region" description="Basic residues" evidence="1">
    <location>
        <begin position="164"/>
        <end position="175"/>
    </location>
</feature>
<feature type="region of interest" description="Disordered" evidence="1">
    <location>
        <begin position="261"/>
        <end position="301"/>
    </location>
</feature>
<feature type="region of interest" description="Disordered" evidence="1">
    <location>
        <begin position="162"/>
        <end position="182"/>
    </location>
</feature>
<evidence type="ECO:0000256" key="1">
    <source>
        <dbReference type="SAM" id="MobiDB-lite"/>
    </source>
</evidence>
<gene>
    <name evidence="4" type="primary">LOC110990381</name>
</gene>
<reference evidence="4" key="1">
    <citation type="submission" date="2025-08" db="UniProtKB">
        <authorList>
            <consortium name="RefSeq"/>
        </authorList>
    </citation>
    <scope>IDENTIFICATION</scope>
</reference>
<proteinExistence type="predicted"/>
<protein>
    <submittedName>
        <fullName evidence="4">Uncharacterized protein LOC110990381</fullName>
    </submittedName>
</protein>
<feature type="transmembrane region" description="Helical" evidence="2">
    <location>
        <begin position="50"/>
        <end position="73"/>
    </location>
</feature>
<dbReference type="RefSeq" id="XP_022111050.1">
    <property type="nucleotide sequence ID" value="XM_022255358.1"/>
</dbReference>
<dbReference type="OrthoDB" id="10110498at2759"/>
<dbReference type="OMA" id="REPAIYS"/>
<name>A0A8B8A253_ACAPL</name>
<organism evidence="3 4">
    <name type="scientific">Acanthaster planci</name>
    <name type="common">Crown-of-thorns starfish</name>
    <dbReference type="NCBI Taxonomy" id="133434"/>
    <lineage>
        <taxon>Eukaryota</taxon>
        <taxon>Metazoa</taxon>
        <taxon>Echinodermata</taxon>
        <taxon>Eleutherozoa</taxon>
        <taxon>Asterozoa</taxon>
        <taxon>Asteroidea</taxon>
        <taxon>Valvatacea</taxon>
        <taxon>Valvatida</taxon>
        <taxon>Acanthasteridae</taxon>
        <taxon>Acanthaster</taxon>
    </lineage>
</organism>
<accession>A0A8B8A253</accession>
<keyword evidence="2" id="KW-0812">Transmembrane</keyword>
<evidence type="ECO:0000256" key="2">
    <source>
        <dbReference type="SAM" id="Phobius"/>
    </source>
</evidence>
<dbReference type="KEGG" id="aplc:110990381"/>
<sequence>MCLPDKYGRPSPLCLIPLALLCMILGGGLVGSWVACYYRCEDGTNVDYNYYAAVWTGGLAVFSGLLQLFLACFWNKILKYFLVVYNVVLILCCLLSAALYGYRTYLENEATPPGAASPSVGVILSALQAALAVFILIFVMVWNCIIGCASLDAETGDYYDDRRARTKSRDRKRPQQIRGPYEDDFFNREPAIYSAQSHYQERPQEVSYGQMDRTNTGTSGYIIPRASVRGALPENGYHSNGGTMVVDGREQLRAGWGEREEPRSFYTGSGRYDQRSSTAPRKTGHALQNGGTFPNGTGGGRVRDLGSRAGELTSNRYGRGVSLMQMHGVASTSNITEGYY</sequence>
<keyword evidence="2" id="KW-1133">Transmembrane helix</keyword>
<evidence type="ECO:0000313" key="4">
    <source>
        <dbReference type="RefSeq" id="XP_022111050.1"/>
    </source>
</evidence>
<feature type="transmembrane region" description="Helical" evidence="2">
    <location>
        <begin position="80"/>
        <end position="102"/>
    </location>
</feature>
<dbReference type="Proteomes" id="UP000694845">
    <property type="component" value="Unplaced"/>
</dbReference>
<dbReference type="GeneID" id="110990381"/>
<keyword evidence="2" id="KW-0472">Membrane</keyword>
<evidence type="ECO:0000313" key="3">
    <source>
        <dbReference type="Proteomes" id="UP000694845"/>
    </source>
</evidence>